<evidence type="ECO:0000313" key="2">
    <source>
        <dbReference type="Proteomes" id="UP000183894"/>
    </source>
</evidence>
<name>A0A1H7TWV4_HALLR</name>
<gene>
    <name evidence="1" type="ORF">SAMN04488691_11089</name>
</gene>
<dbReference type="AlphaFoldDB" id="A0A1H7TWV4"/>
<dbReference type="EMBL" id="FOAD01000010">
    <property type="protein sequence ID" value="SEL89143.1"/>
    <property type="molecule type" value="Genomic_DNA"/>
</dbReference>
<evidence type="ECO:0000313" key="1">
    <source>
        <dbReference type="EMBL" id="SEL89143.1"/>
    </source>
</evidence>
<sequence length="66" mass="7594">MVQRYPAEYLPDGFLAHIFKCSGDVSRQIGRNCPVVYDLRCLFDTGTTRLDVPEPESKKPIRSYSR</sequence>
<proteinExistence type="predicted"/>
<reference evidence="1 2" key="1">
    <citation type="submission" date="2016-10" db="EMBL/GenBank/DDBJ databases">
        <authorList>
            <person name="de Groot N.N."/>
        </authorList>
    </citation>
    <scope>NUCLEOTIDE SEQUENCE [LARGE SCALE GENOMIC DNA]</scope>
    <source>
        <strain evidence="1 2">CDM_5</strain>
    </source>
</reference>
<protein>
    <submittedName>
        <fullName evidence="1">Uncharacterized protein</fullName>
    </submittedName>
</protein>
<organism evidence="1 2">
    <name type="scientific">Haloferax larsenii</name>
    <dbReference type="NCBI Taxonomy" id="302484"/>
    <lineage>
        <taxon>Archaea</taxon>
        <taxon>Methanobacteriati</taxon>
        <taxon>Methanobacteriota</taxon>
        <taxon>Stenosarchaea group</taxon>
        <taxon>Halobacteria</taxon>
        <taxon>Halobacteriales</taxon>
        <taxon>Haloferacaceae</taxon>
        <taxon>Haloferax</taxon>
    </lineage>
</organism>
<accession>A0A1H7TWV4</accession>
<dbReference type="Proteomes" id="UP000183894">
    <property type="component" value="Unassembled WGS sequence"/>
</dbReference>